<dbReference type="RefSeq" id="XP_026675747.1">
    <property type="nucleotide sequence ID" value="XM_026819946.1"/>
</dbReference>
<dbReference type="GO" id="GO:0005634">
    <property type="term" value="C:nucleus"/>
    <property type="evidence" value="ECO:0007669"/>
    <property type="project" value="UniProtKB-SubCell"/>
</dbReference>
<dbReference type="GeneID" id="113465433"/>
<evidence type="ECO:0000313" key="5">
    <source>
        <dbReference type="RefSeq" id="XP_026675747.1"/>
    </source>
</evidence>
<dbReference type="PaxDb" id="121845-A0A3Q0II07"/>
<evidence type="ECO:0000313" key="4">
    <source>
        <dbReference type="Proteomes" id="UP000079169"/>
    </source>
</evidence>
<dbReference type="PANTHER" id="PTHR12585:SF69">
    <property type="entry name" value="FI11703P"/>
    <property type="match status" value="1"/>
</dbReference>
<feature type="domain" description="Rad21/Rec8-like protein N-terminal" evidence="3">
    <location>
        <begin position="4"/>
        <end position="90"/>
    </location>
</feature>
<comment type="subcellular location">
    <subcellularLocation>
        <location evidence="1">Nucleus</location>
    </subcellularLocation>
</comment>
<evidence type="ECO:0000256" key="2">
    <source>
        <dbReference type="ARBA" id="ARBA00023242"/>
    </source>
</evidence>
<dbReference type="KEGG" id="dci:113465433"/>
<gene>
    <name evidence="5" type="primary">LOC113465433</name>
</gene>
<dbReference type="GO" id="GO:0007062">
    <property type="term" value="P:sister chromatid cohesion"/>
    <property type="evidence" value="ECO:0007669"/>
    <property type="project" value="InterPro"/>
</dbReference>
<keyword evidence="4" id="KW-1185">Reference proteome</keyword>
<dbReference type="GO" id="GO:0003682">
    <property type="term" value="F:chromatin binding"/>
    <property type="evidence" value="ECO:0007669"/>
    <property type="project" value="TreeGrafter"/>
</dbReference>
<organism evidence="4 5">
    <name type="scientific">Diaphorina citri</name>
    <name type="common">Asian citrus psyllid</name>
    <dbReference type="NCBI Taxonomy" id="121845"/>
    <lineage>
        <taxon>Eukaryota</taxon>
        <taxon>Metazoa</taxon>
        <taxon>Ecdysozoa</taxon>
        <taxon>Arthropoda</taxon>
        <taxon>Hexapoda</taxon>
        <taxon>Insecta</taxon>
        <taxon>Pterygota</taxon>
        <taxon>Neoptera</taxon>
        <taxon>Paraneoptera</taxon>
        <taxon>Hemiptera</taxon>
        <taxon>Sternorrhyncha</taxon>
        <taxon>Psylloidea</taxon>
        <taxon>Psyllidae</taxon>
        <taxon>Diaphorininae</taxon>
        <taxon>Diaphorina</taxon>
    </lineage>
</organism>
<reference evidence="5" key="1">
    <citation type="submission" date="2025-08" db="UniProtKB">
        <authorList>
            <consortium name="RefSeq"/>
        </authorList>
    </citation>
    <scope>IDENTIFICATION</scope>
</reference>
<dbReference type="Proteomes" id="UP000079169">
    <property type="component" value="Unplaced"/>
</dbReference>
<dbReference type="GO" id="GO:1990414">
    <property type="term" value="P:replication-born double-strand break repair via sister chromatid exchange"/>
    <property type="evidence" value="ECO:0007669"/>
    <property type="project" value="TreeGrafter"/>
</dbReference>
<evidence type="ECO:0000256" key="1">
    <source>
        <dbReference type="ARBA" id="ARBA00004123"/>
    </source>
</evidence>
<protein>
    <submittedName>
        <fullName evidence="5">Double-strand-break repair protein rad21-like protein 1</fullName>
    </submittedName>
</protein>
<proteinExistence type="predicted"/>
<name>A0A3Q0II07_DIACI</name>
<sequence length="157" mass="17870">MSFHPDTILSKNGPLWSVWRAAHLISNVKKFEVMKVDIEETLDMLNIARRTLPLRTSAHLLLGAVRLHQRQVSYLLTDCESTVAALIHSTRPEFLCVVWSPVSYTAPAHFRTFAPRRGPSSSAPGQLPVDRLRVDRCRSHPLYPPGTFVFAQYSYKR</sequence>
<accession>A0A3Q0II07</accession>
<dbReference type="STRING" id="121845.A0A3Q0II07"/>
<dbReference type="AlphaFoldDB" id="A0A3Q0II07"/>
<evidence type="ECO:0000259" key="3">
    <source>
        <dbReference type="Pfam" id="PF04825"/>
    </source>
</evidence>
<dbReference type="GO" id="GO:0008278">
    <property type="term" value="C:cohesin complex"/>
    <property type="evidence" value="ECO:0007669"/>
    <property type="project" value="InterPro"/>
</dbReference>
<dbReference type="InterPro" id="IPR006910">
    <property type="entry name" value="Rad21_Rec8_N"/>
</dbReference>
<dbReference type="PANTHER" id="PTHR12585">
    <property type="entry name" value="SCC1 / RAD21 FAMILY MEMBER"/>
    <property type="match status" value="1"/>
</dbReference>
<keyword evidence="2" id="KW-0539">Nucleus</keyword>
<dbReference type="InterPro" id="IPR039781">
    <property type="entry name" value="Rad21/Rec8-like"/>
</dbReference>
<dbReference type="Pfam" id="PF04825">
    <property type="entry name" value="Rad21_Rec8_N"/>
    <property type="match status" value="1"/>
</dbReference>